<evidence type="ECO:0000256" key="12">
    <source>
        <dbReference type="ARBA" id="ARBA00047911"/>
    </source>
</evidence>
<dbReference type="InterPro" id="IPR018300">
    <property type="entry name" value="Aminotrans_IV_CS"/>
</dbReference>
<evidence type="ECO:0000256" key="5">
    <source>
        <dbReference type="ARBA" id="ARBA00021779"/>
    </source>
</evidence>
<proteinExistence type="inferred from homology"/>
<evidence type="ECO:0000256" key="4">
    <source>
        <dbReference type="ARBA" id="ARBA00012874"/>
    </source>
</evidence>
<keyword evidence="7 13" id="KW-0808">Transferase</keyword>
<evidence type="ECO:0000256" key="6">
    <source>
        <dbReference type="ARBA" id="ARBA00022576"/>
    </source>
</evidence>
<evidence type="ECO:0000256" key="9">
    <source>
        <dbReference type="ARBA" id="ARBA00030138"/>
    </source>
</evidence>
<dbReference type="GO" id="GO:0008652">
    <property type="term" value="P:amino acid biosynthetic process"/>
    <property type="evidence" value="ECO:0007669"/>
    <property type="project" value="UniProtKB-ARBA"/>
</dbReference>
<dbReference type="CDD" id="cd01558">
    <property type="entry name" value="D-AAT_like"/>
    <property type="match status" value="1"/>
</dbReference>
<evidence type="ECO:0000256" key="3">
    <source>
        <dbReference type="ARBA" id="ARBA00011738"/>
    </source>
</evidence>
<dbReference type="InterPro" id="IPR036038">
    <property type="entry name" value="Aminotransferase-like"/>
</dbReference>
<dbReference type="EC" id="2.6.1.21" evidence="4"/>
<accession>A0A3B1AN05</accession>
<dbReference type="GO" id="GO:0005829">
    <property type="term" value="C:cytosol"/>
    <property type="evidence" value="ECO:0007669"/>
    <property type="project" value="TreeGrafter"/>
</dbReference>
<dbReference type="Gene3D" id="3.30.470.10">
    <property type="match status" value="1"/>
</dbReference>
<evidence type="ECO:0000256" key="11">
    <source>
        <dbReference type="ARBA" id="ARBA00033391"/>
    </source>
</evidence>
<dbReference type="InterPro" id="IPR043132">
    <property type="entry name" value="BCAT-like_C"/>
</dbReference>
<gene>
    <name evidence="13" type="ORF">MNBD_GAMMA22-3107</name>
</gene>
<dbReference type="PANTHER" id="PTHR42743:SF10">
    <property type="entry name" value="D-ALANINE AMINOTRANSFERASE"/>
    <property type="match status" value="1"/>
</dbReference>
<evidence type="ECO:0000256" key="2">
    <source>
        <dbReference type="ARBA" id="ARBA00009320"/>
    </source>
</evidence>
<protein>
    <recommendedName>
        <fullName evidence="5">D-alanine aminotransferase</fullName>
        <ecNumber evidence="4">2.6.1.21</ecNumber>
    </recommendedName>
    <alternativeName>
        <fullName evidence="11">D-amino acid aminotransferase</fullName>
    </alternativeName>
    <alternativeName>
        <fullName evidence="9">D-amino acid transaminase</fullName>
    </alternativeName>
    <alternativeName>
        <fullName evidence="10">D-aspartate aminotransferase</fullName>
    </alternativeName>
</protein>
<comment type="cofactor">
    <cofactor evidence="1">
        <name>pyridoxal 5'-phosphate</name>
        <dbReference type="ChEBI" id="CHEBI:597326"/>
    </cofactor>
</comment>
<dbReference type="PROSITE" id="PS00770">
    <property type="entry name" value="AA_TRANSFER_CLASS_4"/>
    <property type="match status" value="1"/>
</dbReference>
<dbReference type="GO" id="GO:0047810">
    <property type="term" value="F:D-alanine-2-oxoglutarate aminotransferase activity"/>
    <property type="evidence" value="ECO:0007669"/>
    <property type="project" value="UniProtKB-EC"/>
</dbReference>
<evidence type="ECO:0000313" key="13">
    <source>
        <dbReference type="EMBL" id="VAX01264.1"/>
    </source>
</evidence>
<dbReference type="InterPro" id="IPR043131">
    <property type="entry name" value="BCAT-like_N"/>
</dbReference>
<organism evidence="13">
    <name type="scientific">hydrothermal vent metagenome</name>
    <dbReference type="NCBI Taxonomy" id="652676"/>
    <lineage>
        <taxon>unclassified sequences</taxon>
        <taxon>metagenomes</taxon>
        <taxon>ecological metagenomes</taxon>
    </lineage>
</organism>
<evidence type="ECO:0000256" key="10">
    <source>
        <dbReference type="ARBA" id="ARBA00033316"/>
    </source>
</evidence>
<dbReference type="GO" id="GO:0046416">
    <property type="term" value="P:D-amino acid metabolic process"/>
    <property type="evidence" value="ECO:0007669"/>
    <property type="project" value="InterPro"/>
</dbReference>
<dbReference type="SUPFAM" id="SSF56752">
    <property type="entry name" value="D-aminoacid aminotransferase-like PLP-dependent enzymes"/>
    <property type="match status" value="1"/>
</dbReference>
<name>A0A3B1AN05_9ZZZZ</name>
<dbReference type="Gene3D" id="3.20.10.10">
    <property type="entry name" value="D-amino Acid Aminotransferase, subunit A, domain 2"/>
    <property type="match status" value="1"/>
</dbReference>
<comment type="subunit">
    <text evidence="3">Homodimer.</text>
</comment>
<dbReference type="EMBL" id="UOFS01000048">
    <property type="protein sequence ID" value="VAX01264.1"/>
    <property type="molecule type" value="Genomic_DNA"/>
</dbReference>
<dbReference type="GO" id="GO:0046394">
    <property type="term" value="P:carboxylic acid biosynthetic process"/>
    <property type="evidence" value="ECO:0007669"/>
    <property type="project" value="UniProtKB-ARBA"/>
</dbReference>
<reference evidence="13" key="1">
    <citation type="submission" date="2018-06" db="EMBL/GenBank/DDBJ databases">
        <authorList>
            <person name="Zhirakovskaya E."/>
        </authorList>
    </citation>
    <scope>NUCLEOTIDE SEQUENCE</scope>
</reference>
<keyword evidence="6 13" id="KW-0032">Aminotransferase</keyword>
<dbReference type="Pfam" id="PF01063">
    <property type="entry name" value="Aminotran_4"/>
    <property type="match status" value="1"/>
</dbReference>
<dbReference type="AlphaFoldDB" id="A0A3B1AN05"/>
<comment type="catalytic activity">
    <reaction evidence="12">
        <text>D-alanine + 2-oxoglutarate = D-glutamate + pyruvate</text>
        <dbReference type="Rhea" id="RHEA:15869"/>
        <dbReference type="ChEBI" id="CHEBI:15361"/>
        <dbReference type="ChEBI" id="CHEBI:16810"/>
        <dbReference type="ChEBI" id="CHEBI:29986"/>
        <dbReference type="ChEBI" id="CHEBI:57416"/>
        <dbReference type="EC" id="2.6.1.21"/>
    </reaction>
</comment>
<keyword evidence="8" id="KW-0663">Pyridoxal phosphate</keyword>
<dbReference type="NCBIfam" id="TIGR01121">
    <property type="entry name" value="D_amino_aminoT"/>
    <property type="match status" value="1"/>
</dbReference>
<evidence type="ECO:0000256" key="7">
    <source>
        <dbReference type="ARBA" id="ARBA00022679"/>
    </source>
</evidence>
<sequence>MTTQTVYLNGNFMPLNEAKVSVLDRGFIFGDAIYEVIPVFAGKLFRFEEHLQRLNNSLNSVKIKNPYSSQQWLSIFTDLIVKNNSETLSIYLQITRGVAPRNHIFSDNITPTVFIMATPLAPLNDSILENGVAIVTMDDIRWQYCQIKTTSLIANILLRQQASEQNAVEALLIKDGFVTEGAASNVFVIKDNIIFTPPKTNNVLPGITRDLVVELAQNNKLDIREQAIPQSALQSADEIWLTSSMKDILPVTTIDNSNVANGKPGPLWQKLHRAFNDYKDELCE</sequence>
<dbReference type="GO" id="GO:0030170">
    <property type="term" value="F:pyridoxal phosphate binding"/>
    <property type="evidence" value="ECO:0007669"/>
    <property type="project" value="InterPro"/>
</dbReference>
<comment type="similarity">
    <text evidence="2">Belongs to the class-IV pyridoxal-phosphate-dependent aminotransferase family.</text>
</comment>
<dbReference type="InterPro" id="IPR005784">
    <property type="entry name" value="D_amino_transT"/>
</dbReference>
<dbReference type="FunFam" id="3.20.10.10:FF:000002">
    <property type="entry name" value="D-alanine aminotransferase"/>
    <property type="match status" value="1"/>
</dbReference>
<dbReference type="InterPro" id="IPR050571">
    <property type="entry name" value="Class-IV_PLP-Dep_Aminotrnsfr"/>
</dbReference>
<evidence type="ECO:0000256" key="1">
    <source>
        <dbReference type="ARBA" id="ARBA00001933"/>
    </source>
</evidence>
<dbReference type="PANTHER" id="PTHR42743">
    <property type="entry name" value="AMINO-ACID AMINOTRANSFERASE"/>
    <property type="match status" value="1"/>
</dbReference>
<dbReference type="InterPro" id="IPR001544">
    <property type="entry name" value="Aminotrans_IV"/>
</dbReference>
<evidence type="ECO:0000256" key="8">
    <source>
        <dbReference type="ARBA" id="ARBA00022898"/>
    </source>
</evidence>